<dbReference type="AlphaFoldDB" id="A0AAN8F8Y6"/>
<evidence type="ECO:0000313" key="3">
    <source>
        <dbReference type="Proteomes" id="UP001331761"/>
    </source>
</evidence>
<feature type="region of interest" description="Disordered" evidence="1">
    <location>
        <begin position="50"/>
        <end position="71"/>
    </location>
</feature>
<sequence>CRIDFSEDAIKGDFELLHKFVKEMREATTPPALNVDDGWEKLSERHIETEPPGVLGTLSPTRPDQMFSNDG</sequence>
<reference evidence="2 3" key="1">
    <citation type="submission" date="2019-10" db="EMBL/GenBank/DDBJ databases">
        <title>Assembly and Annotation for the nematode Trichostrongylus colubriformis.</title>
        <authorList>
            <person name="Martin J."/>
        </authorList>
    </citation>
    <scope>NUCLEOTIDE SEQUENCE [LARGE SCALE GENOMIC DNA]</scope>
    <source>
        <strain evidence="2">G859</strain>
        <tissue evidence="2">Whole worm</tissue>
    </source>
</reference>
<protein>
    <submittedName>
        <fullName evidence="2">Uncharacterized protein</fullName>
    </submittedName>
</protein>
<evidence type="ECO:0000313" key="2">
    <source>
        <dbReference type="EMBL" id="KAK5974407.1"/>
    </source>
</evidence>
<name>A0AAN8F8Y6_TRICO</name>
<organism evidence="2 3">
    <name type="scientific">Trichostrongylus colubriformis</name>
    <name type="common">Black scour worm</name>
    <dbReference type="NCBI Taxonomy" id="6319"/>
    <lineage>
        <taxon>Eukaryota</taxon>
        <taxon>Metazoa</taxon>
        <taxon>Ecdysozoa</taxon>
        <taxon>Nematoda</taxon>
        <taxon>Chromadorea</taxon>
        <taxon>Rhabditida</taxon>
        <taxon>Rhabditina</taxon>
        <taxon>Rhabditomorpha</taxon>
        <taxon>Strongyloidea</taxon>
        <taxon>Trichostrongylidae</taxon>
        <taxon>Trichostrongylus</taxon>
    </lineage>
</organism>
<feature type="non-terminal residue" evidence="2">
    <location>
        <position position="1"/>
    </location>
</feature>
<proteinExistence type="predicted"/>
<dbReference type="EMBL" id="WIXE01014289">
    <property type="protein sequence ID" value="KAK5974407.1"/>
    <property type="molecule type" value="Genomic_DNA"/>
</dbReference>
<dbReference type="Proteomes" id="UP001331761">
    <property type="component" value="Unassembled WGS sequence"/>
</dbReference>
<keyword evidence="3" id="KW-1185">Reference proteome</keyword>
<evidence type="ECO:0000256" key="1">
    <source>
        <dbReference type="SAM" id="MobiDB-lite"/>
    </source>
</evidence>
<gene>
    <name evidence="2" type="ORF">GCK32_016922</name>
</gene>
<comment type="caution">
    <text evidence="2">The sequence shown here is derived from an EMBL/GenBank/DDBJ whole genome shotgun (WGS) entry which is preliminary data.</text>
</comment>
<feature type="compositionally biased region" description="Polar residues" evidence="1">
    <location>
        <begin position="58"/>
        <end position="71"/>
    </location>
</feature>
<accession>A0AAN8F8Y6</accession>